<organism evidence="6 7">
    <name type="scientific">Kribbella sancticallisti</name>
    <dbReference type="NCBI Taxonomy" id="460087"/>
    <lineage>
        <taxon>Bacteria</taxon>
        <taxon>Bacillati</taxon>
        <taxon>Actinomycetota</taxon>
        <taxon>Actinomycetes</taxon>
        <taxon>Propionibacteriales</taxon>
        <taxon>Kribbellaceae</taxon>
        <taxon>Kribbella</taxon>
    </lineage>
</organism>
<sequence>MWLWPYGRWGGFDGIGRAAKRIEELGFDSITVSDHTVCPTGPEGDGLMPDWPDWAVTSAYLSTITTRLRIVACVAIPYRSPLVTAKQVATIDDLSRGRLTLAACVGWWEREFDMLNVPYARRGAVMDEYLEAMRVMWTEERPRFDGEFVSLCDLVFEPRCYQRPHVPIWIAGGAGRKSLERLWRVGDGWMPMGDDRPALLGETIARIKDGAEQRGRDSRRLSFRYTIGLGEAESALGLLSSAIAGANGGIVADEPSSTASFAGNADQVVDAIHQYAEAGFTELAINPSGRSYAACMERVEWFAAEVLPLLEAGLRDVRCGSPDRPA</sequence>
<evidence type="ECO:0000256" key="2">
    <source>
        <dbReference type="ARBA" id="ARBA00022643"/>
    </source>
</evidence>
<name>A0ABN2EZH5_9ACTN</name>
<dbReference type="InterPro" id="IPR036661">
    <property type="entry name" value="Luciferase-like_sf"/>
</dbReference>
<dbReference type="Proteomes" id="UP001500393">
    <property type="component" value="Unassembled WGS sequence"/>
</dbReference>
<evidence type="ECO:0000256" key="1">
    <source>
        <dbReference type="ARBA" id="ARBA00022630"/>
    </source>
</evidence>
<reference evidence="6 7" key="1">
    <citation type="journal article" date="2019" name="Int. J. Syst. Evol. Microbiol.">
        <title>The Global Catalogue of Microorganisms (GCM) 10K type strain sequencing project: providing services to taxonomists for standard genome sequencing and annotation.</title>
        <authorList>
            <consortium name="The Broad Institute Genomics Platform"/>
            <consortium name="The Broad Institute Genome Sequencing Center for Infectious Disease"/>
            <person name="Wu L."/>
            <person name="Ma J."/>
        </authorList>
    </citation>
    <scope>NUCLEOTIDE SEQUENCE [LARGE SCALE GENOMIC DNA]</scope>
    <source>
        <strain evidence="6 7">JCM 14969</strain>
    </source>
</reference>
<dbReference type="SUPFAM" id="SSF51679">
    <property type="entry name" value="Bacterial luciferase-like"/>
    <property type="match status" value="1"/>
</dbReference>
<keyword evidence="1" id="KW-0285">Flavoprotein</keyword>
<dbReference type="EMBL" id="BAAAOS010000074">
    <property type="protein sequence ID" value="GAA1620028.1"/>
    <property type="molecule type" value="Genomic_DNA"/>
</dbReference>
<keyword evidence="2" id="KW-0288">FMN</keyword>
<proteinExistence type="predicted"/>
<dbReference type="InterPro" id="IPR019921">
    <property type="entry name" value="Lucif-like_OxRdtase_Rv2161c"/>
</dbReference>
<dbReference type="Pfam" id="PF00296">
    <property type="entry name" value="Bac_luciferase"/>
    <property type="match status" value="1"/>
</dbReference>
<dbReference type="PANTHER" id="PTHR42847:SF4">
    <property type="entry name" value="ALKANESULFONATE MONOOXYGENASE-RELATED"/>
    <property type="match status" value="1"/>
</dbReference>
<evidence type="ECO:0000313" key="7">
    <source>
        <dbReference type="Proteomes" id="UP001500393"/>
    </source>
</evidence>
<evidence type="ECO:0000259" key="5">
    <source>
        <dbReference type="Pfam" id="PF00296"/>
    </source>
</evidence>
<gene>
    <name evidence="6" type="ORF">GCM10009789_87090</name>
</gene>
<dbReference type="Gene3D" id="3.20.20.30">
    <property type="entry name" value="Luciferase-like domain"/>
    <property type="match status" value="1"/>
</dbReference>
<accession>A0ABN2EZH5</accession>
<feature type="domain" description="Luciferase-like" evidence="5">
    <location>
        <begin position="12"/>
        <end position="223"/>
    </location>
</feature>
<protein>
    <recommendedName>
        <fullName evidence="5">Luciferase-like domain-containing protein</fullName>
    </recommendedName>
</protein>
<evidence type="ECO:0000256" key="3">
    <source>
        <dbReference type="ARBA" id="ARBA00023002"/>
    </source>
</evidence>
<dbReference type="InterPro" id="IPR050172">
    <property type="entry name" value="SsuD_RutA_monooxygenase"/>
</dbReference>
<keyword evidence="7" id="KW-1185">Reference proteome</keyword>
<dbReference type="PANTHER" id="PTHR42847">
    <property type="entry name" value="ALKANESULFONATE MONOOXYGENASE"/>
    <property type="match status" value="1"/>
</dbReference>
<evidence type="ECO:0000256" key="4">
    <source>
        <dbReference type="ARBA" id="ARBA00023033"/>
    </source>
</evidence>
<comment type="caution">
    <text evidence="6">The sequence shown here is derived from an EMBL/GenBank/DDBJ whole genome shotgun (WGS) entry which is preliminary data.</text>
</comment>
<keyword evidence="4" id="KW-0503">Monooxygenase</keyword>
<keyword evidence="3" id="KW-0560">Oxidoreductase</keyword>
<dbReference type="InterPro" id="IPR011251">
    <property type="entry name" value="Luciferase-like_dom"/>
</dbReference>
<evidence type="ECO:0000313" key="6">
    <source>
        <dbReference type="EMBL" id="GAA1620028.1"/>
    </source>
</evidence>
<dbReference type="NCBIfam" id="TIGR03619">
    <property type="entry name" value="F420_Rv2161c"/>
    <property type="match status" value="1"/>
</dbReference>